<evidence type="ECO:0008006" key="3">
    <source>
        <dbReference type="Google" id="ProtNLM"/>
    </source>
</evidence>
<dbReference type="AlphaFoldDB" id="A0A179B4Q1"/>
<gene>
    <name evidence="1" type="ORF">A4H34_06000</name>
</gene>
<keyword evidence="2" id="KW-1185">Reference proteome</keyword>
<accession>A0A179B4Q1</accession>
<dbReference type="EMBL" id="LVZK01000001">
    <property type="protein sequence ID" value="OAP86672.1"/>
    <property type="molecule type" value="Genomic_DNA"/>
</dbReference>
<sequence length="120" mass="13544">MGIFYLDRDGFDAQLNLLVSAGDNFDSAKNKFYDGVRESSEIWSELNELDQFGLPLRDTVASIDDRLGQISSRYKGVVSDLRQAVQNFEGIDEGERTAYMTKLNGLTDKFAYNSTNTPER</sequence>
<evidence type="ECO:0000313" key="2">
    <source>
        <dbReference type="Proteomes" id="UP000078368"/>
    </source>
</evidence>
<dbReference type="RefSeq" id="WP_009199052.1">
    <property type="nucleotide sequence ID" value="NZ_LVZK01000001.1"/>
</dbReference>
<protein>
    <recommendedName>
        <fullName evidence="3">Flagellar hook-associated protein 2 C-terminal domain-containing protein</fullName>
    </recommendedName>
</protein>
<dbReference type="Proteomes" id="UP000078368">
    <property type="component" value="Unassembled WGS sequence"/>
</dbReference>
<evidence type="ECO:0000313" key="1">
    <source>
        <dbReference type="EMBL" id="OAP86672.1"/>
    </source>
</evidence>
<comment type="caution">
    <text evidence="1">The sequence shown here is derived from an EMBL/GenBank/DDBJ whole genome shotgun (WGS) entry which is preliminary data.</text>
</comment>
<name>A0A179B4Q1_9ACTO</name>
<proteinExistence type="predicted"/>
<reference evidence="1 2" key="1">
    <citation type="submission" date="2016-04" db="EMBL/GenBank/DDBJ databases">
        <title>Peptidophaga gingivicola gen. nov., sp. nov., isolated from human subgingival plaque.</title>
        <authorList>
            <person name="Beall C.J."/>
            <person name="Mokrzan E.M."/>
            <person name="Griffen A.L."/>
            <person name="Leys E.J."/>
        </authorList>
    </citation>
    <scope>NUCLEOTIDE SEQUENCE [LARGE SCALE GENOMIC DNA]</scope>
    <source>
        <strain evidence="1 2">BA112</strain>
    </source>
</reference>
<organism evidence="1 2">
    <name type="scientific">Peptidiphaga gingivicola</name>
    <dbReference type="NCBI Taxonomy" id="2741497"/>
    <lineage>
        <taxon>Bacteria</taxon>
        <taxon>Bacillati</taxon>
        <taxon>Actinomycetota</taxon>
        <taxon>Actinomycetes</taxon>
        <taxon>Actinomycetales</taxon>
        <taxon>Actinomycetaceae</taxon>
        <taxon>Peptidiphaga</taxon>
    </lineage>
</organism>